<dbReference type="GeneID" id="63786941"/>
<keyword evidence="1" id="KW-0812">Transmembrane</keyword>
<keyword evidence="1" id="KW-1133">Transmembrane helix</keyword>
<organism evidence="2 3">
    <name type="scientific">Protomyces lactucae-debilis</name>
    <dbReference type="NCBI Taxonomy" id="2754530"/>
    <lineage>
        <taxon>Eukaryota</taxon>
        <taxon>Fungi</taxon>
        <taxon>Dikarya</taxon>
        <taxon>Ascomycota</taxon>
        <taxon>Taphrinomycotina</taxon>
        <taxon>Taphrinomycetes</taxon>
        <taxon>Taphrinales</taxon>
        <taxon>Protomycetaceae</taxon>
        <taxon>Protomyces</taxon>
    </lineage>
</organism>
<comment type="caution">
    <text evidence="2">The sequence shown here is derived from an EMBL/GenBank/DDBJ whole genome shotgun (WGS) entry which is preliminary data.</text>
</comment>
<proteinExistence type="predicted"/>
<evidence type="ECO:0000256" key="1">
    <source>
        <dbReference type="SAM" id="Phobius"/>
    </source>
</evidence>
<evidence type="ECO:0000313" key="3">
    <source>
        <dbReference type="Proteomes" id="UP000193685"/>
    </source>
</evidence>
<gene>
    <name evidence="2" type="ORF">BCR37DRAFT_385365</name>
</gene>
<evidence type="ECO:0000313" key="2">
    <source>
        <dbReference type="EMBL" id="ORY86913.1"/>
    </source>
</evidence>
<reference evidence="2 3" key="1">
    <citation type="submission" date="2016-07" db="EMBL/GenBank/DDBJ databases">
        <title>Pervasive Adenine N6-methylation of Active Genes in Fungi.</title>
        <authorList>
            <consortium name="DOE Joint Genome Institute"/>
            <person name="Mondo S.J."/>
            <person name="Dannebaum R.O."/>
            <person name="Kuo R.C."/>
            <person name="Labutti K."/>
            <person name="Haridas S."/>
            <person name="Kuo A."/>
            <person name="Salamov A."/>
            <person name="Ahrendt S.R."/>
            <person name="Lipzen A."/>
            <person name="Sullivan W."/>
            <person name="Andreopoulos W.B."/>
            <person name="Clum A."/>
            <person name="Lindquist E."/>
            <person name="Daum C."/>
            <person name="Ramamoorthy G.K."/>
            <person name="Gryganskyi A."/>
            <person name="Culley D."/>
            <person name="Magnuson J.K."/>
            <person name="James T.Y."/>
            <person name="O'Malley M.A."/>
            <person name="Stajich J.E."/>
            <person name="Spatafora J.W."/>
            <person name="Visel A."/>
            <person name="Grigoriev I.V."/>
        </authorList>
    </citation>
    <scope>NUCLEOTIDE SEQUENCE [LARGE SCALE GENOMIC DNA]</scope>
    <source>
        <strain evidence="2 3">12-1054</strain>
    </source>
</reference>
<sequence>MHDRVKNVCRTLLHLAMGALKTYGLPGATIIVVMIGSVYGANLKTNTALEDIKQKIQVPETRLEQLYKYKEQLVAQRVLQERKLAAFRRKAAEKALDAAFDSK</sequence>
<dbReference type="Proteomes" id="UP000193685">
    <property type="component" value="Unassembled WGS sequence"/>
</dbReference>
<keyword evidence="1" id="KW-0472">Membrane</keyword>
<dbReference type="AlphaFoldDB" id="A0A1Y2FSE4"/>
<dbReference type="EMBL" id="MCFI01000002">
    <property type="protein sequence ID" value="ORY86913.1"/>
    <property type="molecule type" value="Genomic_DNA"/>
</dbReference>
<dbReference type="RefSeq" id="XP_040727769.1">
    <property type="nucleotide sequence ID" value="XM_040870342.1"/>
</dbReference>
<feature type="transmembrane region" description="Helical" evidence="1">
    <location>
        <begin position="23"/>
        <end position="43"/>
    </location>
</feature>
<keyword evidence="3" id="KW-1185">Reference proteome</keyword>
<name>A0A1Y2FSE4_PROLT</name>
<protein>
    <submittedName>
        <fullName evidence="2">Uncharacterized protein</fullName>
    </submittedName>
</protein>
<accession>A0A1Y2FSE4</accession>
<dbReference type="OrthoDB" id="5428081at2759"/>